<feature type="region of interest" description="Disordered" evidence="1">
    <location>
        <begin position="1"/>
        <end position="46"/>
    </location>
</feature>
<keyword evidence="3" id="KW-1185">Reference proteome</keyword>
<accession>A0A2P5DDZ4</accession>
<organism evidence="2 3">
    <name type="scientific">Parasponia andersonii</name>
    <name type="common">Sponia andersonii</name>
    <dbReference type="NCBI Taxonomy" id="3476"/>
    <lineage>
        <taxon>Eukaryota</taxon>
        <taxon>Viridiplantae</taxon>
        <taxon>Streptophyta</taxon>
        <taxon>Embryophyta</taxon>
        <taxon>Tracheophyta</taxon>
        <taxon>Spermatophyta</taxon>
        <taxon>Magnoliopsida</taxon>
        <taxon>eudicotyledons</taxon>
        <taxon>Gunneridae</taxon>
        <taxon>Pentapetalae</taxon>
        <taxon>rosids</taxon>
        <taxon>fabids</taxon>
        <taxon>Rosales</taxon>
        <taxon>Cannabaceae</taxon>
        <taxon>Parasponia</taxon>
    </lineage>
</organism>
<protein>
    <submittedName>
        <fullName evidence="2">Uncharacterized protein</fullName>
    </submittedName>
</protein>
<sequence length="218" mass="23641">MDKGGPKQSTASHSPAFNTRRRVRGCTMMDSLSSNSKNSSSVVGLTSSLRLSKKSKCTTEEPLKSESQVAGRDYPRFHSSQLNDVIDKILGGNSVTPRETAPKIIPTTKAVPNTDGATSQVSNQTEGFKECNLAAPVLRYMDNQKPPSTIPVSSTDAEQIPLEEGMAASDFVKETERYKEFDVDATFENNNNLDQTGQAPVDCMTAVAEQTTLEEAML</sequence>
<feature type="compositionally biased region" description="Low complexity" evidence="1">
    <location>
        <begin position="31"/>
        <end position="46"/>
    </location>
</feature>
<gene>
    <name evidence="2" type="ORF">PanWU01x14_072990</name>
</gene>
<reference evidence="3" key="1">
    <citation type="submission" date="2016-06" db="EMBL/GenBank/DDBJ databases">
        <title>Parallel loss of symbiosis genes in relatives of nitrogen-fixing non-legume Parasponia.</title>
        <authorList>
            <person name="Van Velzen R."/>
            <person name="Holmer R."/>
            <person name="Bu F."/>
            <person name="Rutten L."/>
            <person name="Van Zeijl A."/>
            <person name="Liu W."/>
            <person name="Santuari L."/>
            <person name="Cao Q."/>
            <person name="Sharma T."/>
            <person name="Shen D."/>
            <person name="Roswanjaya Y."/>
            <person name="Wardhani T."/>
            <person name="Kalhor M.S."/>
            <person name="Jansen J."/>
            <person name="Van den Hoogen J."/>
            <person name="Gungor B."/>
            <person name="Hartog M."/>
            <person name="Hontelez J."/>
            <person name="Verver J."/>
            <person name="Yang W.-C."/>
            <person name="Schijlen E."/>
            <person name="Repin R."/>
            <person name="Schilthuizen M."/>
            <person name="Schranz E."/>
            <person name="Heidstra R."/>
            <person name="Miyata K."/>
            <person name="Fedorova E."/>
            <person name="Kohlen W."/>
            <person name="Bisseling T."/>
            <person name="Smit S."/>
            <person name="Geurts R."/>
        </authorList>
    </citation>
    <scope>NUCLEOTIDE SEQUENCE [LARGE SCALE GENOMIC DNA]</scope>
    <source>
        <strain evidence="3">cv. WU1-14</strain>
    </source>
</reference>
<dbReference type="AlphaFoldDB" id="A0A2P5DDZ4"/>
<comment type="caution">
    <text evidence="2">The sequence shown here is derived from an EMBL/GenBank/DDBJ whole genome shotgun (WGS) entry which is preliminary data.</text>
</comment>
<proteinExistence type="predicted"/>
<dbReference type="EMBL" id="JXTB01000044">
    <property type="protein sequence ID" value="PON71502.1"/>
    <property type="molecule type" value="Genomic_DNA"/>
</dbReference>
<dbReference type="Proteomes" id="UP000237105">
    <property type="component" value="Unassembled WGS sequence"/>
</dbReference>
<evidence type="ECO:0000256" key="1">
    <source>
        <dbReference type="SAM" id="MobiDB-lite"/>
    </source>
</evidence>
<name>A0A2P5DDZ4_PARAD</name>
<feature type="compositionally biased region" description="Polar residues" evidence="1">
    <location>
        <begin position="7"/>
        <end position="17"/>
    </location>
</feature>
<evidence type="ECO:0000313" key="2">
    <source>
        <dbReference type="EMBL" id="PON71502.1"/>
    </source>
</evidence>
<evidence type="ECO:0000313" key="3">
    <source>
        <dbReference type="Proteomes" id="UP000237105"/>
    </source>
</evidence>